<evidence type="ECO:0000313" key="3">
    <source>
        <dbReference type="Proteomes" id="UP000799770"/>
    </source>
</evidence>
<keyword evidence="3" id="KW-1185">Reference proteome</keyword>
<feature type="compositionally biased region" description="Acidic residues" evidence="1">
    <location>
        <begin position="253"/>
        <end position="272"/>
    </location>
</feature>
<feature type="region of interest" description="Disordered" evidence="1">
    <location>
        <begin position="234"/>
        <end position="272"/>
    </location>
</feature>
<dbReference type="EMBL" id="ML977320">
    <property type="protein sequence ID" value="KAF2116956.1"/>
    <property type="molecule type" value="Genomic_DNA"/>
</dbReference>
<feature type="region of interest" description="Disordered" evidence="1">
    <location>
        <begin position="164"/>
        <end position="188"/>
    </location>
</feature>
<evidence type="ECO:0000256" key="1">
    <source>
        <dbReference type="SAM" id="MobiDB-lite"/>
    </source>
</evidence>
<reference evidence="2" key="1">
    <citation type="journal article" date="2020" name="Stud. Mycol.">
        <title>101 Dothideomycetes genomes: a test case for predicting lifestyles and emergence of pathogens.</title>
        <authorList>
            <person name="Haridas S."/>
            <person name="Albert R."/>
            <person name="Binder M."/>
            <person name="Bloem J."/>
            <person name="Labutti K."/>
            <person name="Salamov A."/>
            <person name="Andreopoulos B."/>
            <person name="Baker S."/>
            <person name="Barry K."/>
            <person name="Bills G."/>
            <person name="Bluhm B."/>
            <person name="Cannon C."/>
            <person name="Castanera R."/>
            <person name="Culley D."/>
            <person name="Daum C."/>
            <person name="Ezra D."/>
            <person name="Gonzalez J."/>
            <person name="Henrissat B."/>
            <person name="Kuo A."/>
            <person name="Liang C."/>
            <person name="Lipzen A."/>
            <person name="Lutzoni F."/>
            <person name="Magnuson J."/>
            <person name="Mondo S."/>
            <person name="Nolan M."/>
            <person name="Ohm R."/>
            <person name="Pangilinan J."/>
            <person name="Park H.-J."/>
            <person name="Ramirez L."/>
            <person name="Alfaro M."/>
            <person name="Sun H."/>
            <person name="Tritt A."/>
            <person name="Yoshinaga Y."/>
            <person name="Zwiers L.-H."/>
            <person name="Turgeon B."/>
            <person name="Goodwin S."/>
            <person name="Spatafora J."/>
            <person name="Crous P."/>
            <person name="Grigoriev I."/>
        </authorList>
    </citation>
    <scope>NUCLEOTIDE SEQUENCE</scope>
    <source>
        <strain evidence="2">CBS 627.86</strain>
    </source>
</reference>
<gene>
    <name evidence="2" type="ORF">BDV96DRAFT_39680</name>
</gene>
<name>A0A6A5ZCN0_9PLEO</name>
<organism evidence="2 3">
    <name type="scientific">Lophiotrema nucula</name>
    <dbReference type="NCBI Taxonomy" id="690887"/>
    <lineage>
        <taxon>Eukaryota</taxon>
        <taxon>Fungi</taxon>
        <taxon>Dikarya</taxon>
        <taxon>Ascomycota</taxon>
        <taxon>Pezizomycotina</taxon>
        <taxon>Dothideomycetes</taxon>
        <taxon>Pleosporomycetidae</taxon>
        <taxon>Pleosporales</taxon>
        <taxon>Lophiotremataceae</taxon>
        <taxon>Lophiotrema</taxon>
    </lineage>
</organism>
<protein>
    <submittedName>
        <fullName evidence="2">Uncharacterized protein</fullName>
    </submittedName>
</protein>
<accession>A0A6A5ZCN0</accession>
<dbReference type="AlphaFoldDB" id="A0A6A5ZCN0"/>
<feature type="compositionally biased region" description="Polar residues" evidence="1">
    <location>
        <begin position="168"/>
        <end position="188"/>
    </location>
</feature>
<sequence>MAGSLLLFPHWYGFGSSYTYSRRDPSKPKSLASAKINECATESATPTEYLTSNPSSALDVQPTQASNLDAYEFYVDEMVSYFKKRFEDLDDGVEANSQSIKAIDARLKKMEEAARARSKLSINVASIACGLVIMYVWRKELGIIARSTTAGFKLGIEKVKQHCMDTSMPENKSQSARRSTKPRSNQDSYKSSIMWKTIEWVFGTRDVEVPASASAAGNGNTGLGKNWTPGDDHWPTLVVFDQSGGDETWSTSDDSEYDTAGSSDDETDSVSS</sequence>
<dbReference type="Proteomes" id="UP000799770">
    <property type="component" value="Unassembled WGS sequence"/>
</dbReference>
<proteinExistence type="predicted"/>
<evidence type="ECO:0000313" key="2">
    <source>
        <dbReference type="EMBL" id="KAF2116956.1"/>
    </source>
</evidence>